<dbReference type="EMBL" id="JAWDGP010000534">
    <property type="protein sequence ID" value="KAK3799862.1"/>
    <property type="molecule type" value="Genomic_DNA"/>
</dbReference>
<sequence length="118" mass="13315">MSPNFSWHAVESPNKKIRADALLLFEKQSCNRSSLELEQTVTDKSEKLSHYIVAGGEYLHAAFNFKPKESIRSSGNGEEEMLHSNGQGTIDIFVFKRRIWVPRDLNIACDFAIPESGT</sequence>
<protein>
    <submittedName>
        <fullName evidence="1">Uncharacterized protein</fullName>
    </submittedName>
</protein>
<name>A0AAE1EAH1_9GAST</name>
<organism evidence="1 2">
    <name type="scientific">Elysia crispata</name>
    <name type="common">lettuce slug</name>
    <dbReference type="NCBI Taxonomy" id="231223"/>
    <lineage>
        <taxon>Eukaryota</taxon>
        <taxon>Metazoa</taxon>
        <taxon>Spiralia</taxon>
        <taxon>Lophotrochozoa</taxon>
        <taxon>Mollusca</taxon>
        <taxon>Gastropoda</taxon>
        <taxon>Heterobranchia</taxon>
        <taxon>Euthyneura</taxon>
        <taxon>Panpulmonata</taxon>
        <taxon>Sacoglossa</taxon>
        <taxon>Placobranchoidea</taxon>
        <taxon>Plakobranchidae</taxon>
        <taxon>Elysia</taxon>
    </lineage>
</organism>
<dbReference type="AlphaFoldDB" id="A0AAE1EAH1"/>
<proteinExistence type="predicted"/>
<evidence type="ECO:0000313" key="2">
    <source>
        <dbReference type="Proteomes" id="UP001283361"/>
    </source>
</evidence>
<evidence type="ECO:0000313" key="1">
    <source>
        <dbReference type="EMBL" id="KAK3799862.1"/>
    </source>
</evidence>
<keyword evidence="2" id="KW-1185">Reference proteome</keyword>
<comment type="caution">
    <text evidence="1">The sequence shown here is derived from an EMBL/GenBank/DDBJ whole genome shotgun (WGS) entry which is preliminary data.</text>
</comment>
<reference evidence="1" key="1">
    <citation type="journal article" date="2023" name="G3 (Bethesda)">
        <title>A reference genome for the long-term kleptoplast-retaining sea slug Elysia crispata morphotype clarki.</title>
        <authorList>
            <person name="Eastman K.E."/>
            <person name="Pendleton A.L."/>
            <person name="Shaikh M.A."/>
            <person name="Suttiyut T."/>
            <person name="Ogas R."/>
            <person name="Tomko P."/>
            <person name="Gavelis G."/>
            <person name="Widhalm J.R."/>
            <person name="Wisecaver J.H."/>
        </authorList>
    </citation>
    <scope>NUCLEOTIDE SEQUENCE</scope>
    <source>
        <strain evidence="1">ECLA1</strain>
    </source>
</reference>
<gene>
    <name evidence="1" type="ORF">RRG08_048585</name>
</gene>
<accession>A0AAE1EAH1</accession>
<dbReference type="Proteomes" id="UP001283361">
    <property type="component" value="Unassembled WGS sequence"/>
</dbReference>